<dbReference type="STRING" id="351160.RCIX261"/>
<accession>Q0W7B3</accession>
<dbReference type="KEGG" id="rci:RCIX261"/>
<name>Q0W7B3_METAR</name>
<dbReference type="InterPro" id="IPR038740">
    <property type="entry name" value="BioF2-like_GNAT_dom"/>
</dbReference>
<dbReference type="InterPro" id="IPR016181">
    <property type="entry name" value="Acyl_CoA_acyltransferase"/>
</dbReference>
<evidence type="ECO:0000313" key="2">
    <source>
        <dbReference type="EMBL" id="CAJ35730.1"/>
    </source>
</evidence>
<feature type="domain" description="BioF2-like acetyltransferase" evidence="1">
    <location>
        <begin position="164"/>
        <end position="282"/>
    </location>
</feature>
<organism evidence="2 3">
    <name type="scientific">Methanocella arvoryzae (strain DSM 22066 / NBRC 105507 / MRE50)</name>
    <dbReference type="NCBI Taxonomy" id="351160"/>
    <lineage>
        <taxon>Archaea</taxon>
        <taxon>Methanobacteriati</taxon>
        <taxon>Methanobacteriota</taxon>
        <taxon>Stenosarchaea group</taxon>
        <taxon>Methanomicrobia</taxon>
        <taxon>Methanocellales</taxon>
        <taxon>Methanocellaceae</taxon>
        <taxon>Methanocella</taxon>
    </lineage>
</organism>
<dbReference type="GeneID" id="5144995"/>
<dbReference type="Proteomes" id="UP000000663">
    <property type="component" value="Chromosome"/>
</dbReference>
<dbReference type="InterPro" id="IPR050644">
    <property type="entry name" value="PG_Glycine_Bridge_Synth"/>
</dbReference>
<dbReference type="PANTHER" id="PTHR36174">
    <property type="entry name" value="LIPID II:GLYCINE GLYCYLTRANSFERASE"/>
    <property type="match status" value="1"/>
</dbReference>
<dbReference type="Gene3D" id="3.40.630.30">
    <property type="match status" value="2"/>
</dbReference>
<protein>
    <recommendedName>
        <fullName evidence="1">BioF2-like acetyltransferase domain-containing protein</fullName>
    </recommendedName>
</protein>
<proteinExistence type="predicted"/>
<dbReference type="RefSeq" id="WP_012036769.1">
    <property type="nucleotide sequence ID" value="NC_009464.1"/>
</dbReference>
<dbReference type="Pfam" id="PF13480">
    <property type="entry name" value="Acetyltransf_6"/>
    <property type="match status" value="1"/>
</dbReference>
<gene>
    <name evidence="2" type="ORF">RCIX261</name>
</gene>
<dbReference type="EMBL" id="AM114193">
    <property type="protein sequence ID" value="CAJ35730.1"/>
    <property type="molecule type" value="Genomic_DNA"/>
</dbReference>
<dbReference type="AlphaFoldDB" id="Q0W7B3"/>
<keyword evidence="3" id="KW-1185">Reference proteome</keyword>
<evidence type="ECO:0000313" key="3">
    <source>
        <dbReference type="Proteomes" id="UP000000663"/>
    </source>
</evidence>
<dbReference type="SUPFAM" id="SSF55729">
    <property type="entry name" value="Acyl-CoA N-acyltransferases (Nat)"/>
    <property type="match status" value="1"/>
</dbReference>
<evidence type="ECO:0000259" key="1">
    <source>
        <dbReference type="Pfam" id="PF13480"/>
    </source>
</evidence>
<dbReference type="eggNOG" id="arCOG03320">
    <property type="taxonomic scope" value="Archaea"/>
</dbReference>
<dbReference type="OrthoDB" id="140543at2157"/>
<reference evidence="2 3" key="1">
    <citation type="journal article" date="2006" name="Science">
        <title>Genome of rice cluster I archaea -- the key methane producers in the rice rhizosphere.</title>
        <authorList>
            <person name="Erkel C."/>
            <person name="Kube M."/>
            <person name="Reinhardt R."/>
            <person name="Liesack W."/>
        </authorList>
    </citation>
    <scope>NUCLEOTIDE SEQUENCE [LARGE SCALE GENOMIC DNA]</scope>
    <source>
        <strain evidence="3">DSM 22066 / NBRC 105507 / MRE50</strain>
    </source>
</reference>
<dbReference type="PANTHER" id="PTHR36174:SF1">
    <property type="entry name" value="LIPID II:GLYCINE GLYCYLTRANSFERASE"/>
    <property type="match status" value="1"/>
</dbReference>
<sequence>MELILDQDKWDSFVEESPNGTLFHRWDFLQIVQKYTGYRLYPYGIYREGELISIIPFFLRIQKGLKMMISPPPLPMANVPYLGFAMSPAFHELPPHEKLVAWDWIVRDMHRGLKPTPNYVCIGQTSDVSDIRPFEWQQYEVDQQYTYVLDLRRPLKEIWDGFDRDCRKNINEAKKHPLSFREVSDVDRFNETMKEHLTKDGPTFYHRRDPAYLGELLRAFPENIKLYFFYNGDEVVGVKINLGYKKWYMSWMGNVAVQKELSTNEYFYWELIKKARADGYTRHENYGTYNQRLNLFKSKFNPALEPCFYAQKKDVLFETMWRSYNAVESFAKAIRVK</sequence>